<dbReference type="Proteomes" id="UP000623010">
    <property type="component" value="Unassembled WGS sequence"/>
</dbReference>
<dbReference type="AlphaFoldDB" id="A0A918V9D9"/>
<dbReference type="EMBL" id="BMWH01000005">
    <property type="protein sequence ID" value="GGZ82402.1"/>
    <property type="molecule type" value="Genomic_DNA"/>
</dbReference>
<dbReference type="RefSeq" id="WP_190057027.1">
    <property type="nucleotide sequence ID" value="NZ_BMWH01000005.1"/>
</dbReference>
<organism evidence="1 2">
    <name type="scientific">Streptomyces echinoruber</name>
    <dbReference type="NCBI Taxonomy" id="68898"/>
    <lineage>
        <taxon>Bacteria</taxon>
        <taxon>Bacillati</taxon>
        <taxon>Actinomycetota</taxon>
        <taxon>Actinomycetes</taxon>
        <taxon>Kitasatosporales</taxon>
        <taxon>Streptomycetaceae</taxon>
        <taxon>Streptomyces</taxon>
    </lineage>
</organism>
<dbReference type="Gene3D" id="3.30.1390.10">
    <property type="match status" value="1"/>
</dbReference>
<comment type="caution">
    <text evidence="1">The sequence shown here is derived from an EMBL/GenBank/DDBJ whole genome shotgun (WGS) entry which is preliminary data.</text>
</comment>
<evidence type="ECO:0000313" key="2">
    <source>
        <dbReference type="Proteomes" id="UP000623010"/>
    </source>
</evidence>
<proteinExistence type="predicted"/>
<reference evidence="1" key="1">
    <citation type="journal article" date="2014" name="Int. J. Syst. Evol. Microbiol.">
        <title>Complete genome sequence of Corynebacterium casei LMG S-19264T (=DSM 44701T), isolated from a smear-ripened cheese.</title>
        <authorList>
            <consortium name="US DOE Joint Genome Institute (JGI-PGF)"/>
            <person name="Walter F."/>
            <person name="Albersmeier A."/>
            <person name="Kalinowski J."/>
            <person name="Ruckert C."/>
        </authorList>
    </citation>
    <scope>NUCLEOTIDE SEQUENCE</scope>
    <source>
        <strain evidence="1">JCM 5016</strain>
    </source>
</reference>
<evidence type="ECO:0000313" key="1">
    <source>
        <dbReference type="EMBL" id="GGZ82402.1"/>
    </source>
</evidence>
<name>A0A918V9D9_9ACTN</name>
<dbReference type="InterPro" id="IPR014719">
    <property type="entry name" value="Ribosomal_bL12_C/ClpS-like"/>
</dbReference>
<accession>A0A918V9D9</accession>
<protein>
    <recommendedName>
        <fullName evidence="3">Ribosomal protein L7/L12 C-terminal domain-containing protein</fullName>
    </recommendedName>
</protein>
<reference evidence="1" key="2">
    <citation type="submission" date="2020-09" db="EMBL/GenBank/DDBJ databases">
        <authorList>
            <person name="Sun Q."/>
            <person name="Ohkuma M."/>
        </authorList>
    </citation>
    <scope>NUCLEOTIDE SEQUENCE</scope>
    <source>
        <strain evidence="1">JCM 5016</strain>
    </source>
</reference>
<evidence type="ECO:0008006" key="3">
    <source>
        <dbReference type="Google" id="ProtNLM"/>
    </source>
</evidence>
<keyword evidence="2" id="KW-1185">Reference proteome</keyword>
<sequence length="94" mass="10447">MDTMGLLVVVGLLVAGCAALETRLSRVDRRIARVERRLDVLLSHLGVPDQDQDPDLERVRDLVRADRRVEAIKAYREATGAGLREAKEAVDRLG</sequence>
<gene>
    <name evidence="1" type="ORF">GCM10010389_20460</name>
</gene>